<dbReference type="PANTHER" id="PTHR13068:SF236">
    <property type="entry name" value="OS02G0749800 PROTEIN"/>
    <property type="match status" value="1"/>
</dbReference>
<dbReference type="GeneID" id="103717767"/>
<dbReference type="FunFam" id="1.25.70.10:FF:000001">
    <property type="entry name" value="Mitochondrial transcription termination factor-like"/>
    <property type="match status" value="1"/>
</dbReference>
<dbReference type="AlphaFoldDB" id="A0A8B7CQW4"/>
<dbReference type="OrthoDB" id="617162at2759"/>
<dbReference type="Proteomes" id="UP000228380">
    <property type="component" value="Chromosome 15"/>
</dbReference>
<reference evidence="5" key="2">
    <citation type="submission" date="2025-08" db="UniProtKB">
        <authorList>
            <consortium name="RefSeq"/>
        </authorList>
    </citation>
    <scope>IDENTIFICATION</scope>
    <source>
        <tissue evidence="5">Young leaves</tissue>
    </source>
</reference>
<dbReference type="InterPro" id="IPR003690">
    <property type="entry name" value="MTERF"/>
</dbReference>
<evidence type="ECO:0000256" key="1">
    <source>
        <dbReference type="ARBA" id="ARBA00007692"/>
    </source>
</evidence>
<dbReference type="InterPro" id="IPR038538">
    <property type="entry name" value="MTERF_sf"/>
</dbReference>
<evidence type="ECO:0000313" key="4">
    <source>
        <dbReference type="Proteomes" id="UP000228380"/>
    </source>
</evidence>
<organism evidence="4 5">
    <name type="scientific">Phoenix dactylifera</name>
    <name type="common">Date palm</name>
    <dbReference type="NCBI Taxonomy" id="42345"/>
    <lineage>
        <taxon>Eukaryota</taxon>
        <taxon>Viridiplantae</taxon>
        <taxon>Streptophyta</taxon>
        <taxon>Embryophyta</taxon>
        <taxon>Tracheophyta</taxon>
        <taxon>Spermatophyta</taxon>
        <taxon>Magnoliopsida</taxon>
        <taxon>Liliopsida</taxon>
        <taxon>Arecaceae</taxon>
        <taxon>Coryphoideae</taxon>
        <taxon>Phoeniceae</taxon>
        <taxon>Phoenix</taxon>
    </lineage>
</organism>
<sequence>MLLRDPSSGFLLLLRRPRPIGGLLRLYTSTAGASGAGGISCREPHFMLDYLITSCGLSFDEASKASKYLSHLKSTKKPDSVLNFFRSHGFDDTHLRKIVSRNPRWLCRDVEKILAPKFRAFQDLGFSGPILIQLILSEHRLIDHSLHRSILPRFEFWRRLLGSMDRVMKLVRNKSCFLGTNIEKTVMPNLSLLQERGIPDSRTAVLLQKSPILILRKPATLKALVERAERMGIPRSSRMFLWALSAVDRVSEAKLDAKLRLLKSFGWSEVEFYAALRKDPTFITVSDKLLSAKMEFFLKEVGRKPLEIARCAKLLMYSLEKRLIPRHQVMQKLKARGLYNGDYNPSSVMNMSEKKFMRKYIFLHEEKVPELLVMYIAQSGRGVAL</sequence>
<comment type="similarity">
    <text evidence="1">Belongs to the mTERF family.</text>
</comment>
<keyword evidence="2" id="KW-0805">Transcription regulation</keyword>
<keyword evidence="4" id="KW-1185">Reference proteome</keyword>
<keyword evidence="3" id="KW-0809">Transit peptide</keyword>
<accession>A0A8B7CQW4</accession>
<name>A0A8B7CQW4_PHODC</name>
<dbReference type="PANTHER" id="PTHR13068">
    <property type="entry name" value="CGI-12 PROTEIN-RELATED"/>
    <property type="match status" value="1"/>
</dbReference>
<evidence type="ECO:0000256" key="2">
    <source>
        <dbReference type="ARBA" id="ARBA00022472"/>
    </source>
</evidence>
<reference evidence="4" key="1">
    <citation type="journal article" date="2019" name="Nat. Commun.">
        <title>Genome-wide association mapping of date palm fruit traits.</title>
        <authorList>
            <person name="Hazzouri K.M."/>
            <person name="Gros-Balthazard M."/>
            <person name="Flowers J.M."/>
            <person name="Copetti D."/>
            <person name="Lemansour A."/>
            <person name="Lebrun M."/>
            <person name="Masmoudi K."/>
            <person name="Ferrand S."/>
            <person name="Dhar M.I."/>
            <person name="Fresquez Z.A."/>
            <person name="Rosas U."/>
            <person name="Zhang J."/>
            <person name="Talag J."/>
            <person name="Lee S."/>
            <person name="Kudrna D."/>
            <person name="Powell R.F."/>
            <person name="Leitch I.J."/>
            <person name="Krueger R.R."/>
            <person name="Wing R.A."/>
            <person name="Amiri K.M.A."/>
            <person name="Purugganan M.D."/>
        </authorList>
    </citation>
    <scope>NUCLEOTIDE SEQUENCE [LARGE SCALE GENOMIC DNA]</scope>
    <source>
        <strain evidence="4">cv. Khalas</strain>
    </source>
</reference>
<protein>
    <submittedName>
        <fullName evidence="5">Transcription termination factor MTERF2, chloroplastic-like</fullName>
    </submittedName>
</protein>
<dbReference type="RefSeq" id="XP_008804492.2">
    <property type="nucleotide sequence ID" value="XM_008806270.4"/>
</dbReference>
<dbReference type="SMART" id="SM00733">
    <property type="entry name" value="Mterf"/>
    <property type="match status" value="7"/>
</dbReference>
<dbReference type="Gene3D" id="1.25.70.10">
    <property type="entry name" value="Transcription termination factor 3, mitochondrial"/>
    <property type="match status" value="1"/>
</dbReference>
<evidence type="ECO:0000313" key="5">
    <source>
        <dbReference type="RefSeq" id="XP_008804492.2"/>
    </source>
</evidence>
<proteinExistence type="inferred from homology"/>
<evidence type="ECO:0000256" key="3">
    <source>
        <dbReference type="ARBA" id="ARBA00022946"/>
    </source>
</evidence>
<keyword evidence="2" id="KW-0804">Transcription</keyword>
<dbReference type="KEGG" id="pda:103717767"/>
<keyword evidence="2" id="KW-0806">Transcription termination</keyword>
<dbReference type="GO" id="GO:0003676">
    <property type="term" value="F:nucleic acid binding"/>
    <property type="evidence" value="ECO:0007669"/>
    <property type="project" value="InterPro"/>
</dbReference>
<gene>
    <name evidence="5" type="primary">LOC103717767</name>
</gene>
<dbReference type="GO" id="GO:0006353">
    <property type="term" value="P:DNA-templated transcription termination"/>
    <property type="evidence" value="ECO:0007669"/>
    <property type="project" value="UniProtKB-KW"/>
</dbReference>
<dbReference type="Pfam" id="PF02536">
    <property type="entry name" value="mTERF"/>
    <property type="match status" value="2"/>
</dbReference>